<reference evidence="2 3" key="1">
    <citation type="submission" date="2016-10" db="EMBL/GenBank/DDBJ databases">
        <authorList>
            <person name="de Groot N.N."/>
        </authorList>
    </citation>
    <scope>NUCLEOTIDE SEQUENCE [LARGE SCALE GENOMIC DNA]</scope>
    <source>
        <strain evidence="2 3">MT12</strain>
    </source>
</reference>
<proteinExistence type="predicted"/>
<accession>A0A1H4Y3J0</accession>
<dbReference type="Proteomes" id="UP000198992">
    <property type="component" value="Unassembled WGS sequence"/>
</dbReference>
<evidence type="ECO:0000313" key="3">
    <source>
        <dbReference type="Proteomes" id="UP000198992"/>
    </source>
</evidence>
<evidence type="ECO:0000259" key="1">
    <source>
        <dbReference type="Pfam" id="PF21834"/>
    </source>
</evidence>
<protein>
    <recommendedName>
        <fullName evidence="1">DUF6894 domain-containing protein</fullName>
    </recommendedName>
</protein>
<name>A0A1H4Y3J0_9BRAD</name>
<dbReference type="Pfam" id="PF21834">
    <property type="entry name" value="DUF6894"/>
    <property type="match status" value="1"/>
</dbReference>
<sequence length="82" mass="9031">MPRYYFDLKDTSGTAVDEEGLDLRDLEAAQSEAALSLGGMARDAVVSANQNGTEHMEIAVRDEDGPVMVVRFFFEICSKKKS</sequence>
<evidence type="ECO:0000313" key="2">
    <source>
        <dbReference type="EMBL" id="SED12357.1"/>
    </source>
</evidence>
<gene>
    <name evidence="2" type="ORF">SAMN05444164_3766</name>
</gene>
<dbReference type="AlphaFoldDB" id="A0A1H4Y3J0"/>
<organism evidence="2 3">
    <name type="scientific">Bradyrhizobium erythrophlei</name>
    <dbReference type="NCBI Taxonomy" id="1437360"/>
    <lineage>
        <taxon>Bacteria</taxon>
        <taxon>Pseudomonadati</taxon>
        <taxon>Pseudomonadota</taxon>
        <taxon>Alphaproteobacteria</taxon>
        <taxon>Hyphomicrobiales</taxon>
        <taxon>Nitrobacteraceae</taxon>
        <taxon>Bradyrhizobium</taxon>
    </lineage>
</organism>
<dbReference type="RefSeq" id="WP_092117672.1">
    <property type="nucleotide sequence ID" value="NZ_FNTH01000001.1"/>
</dbReference>
<dbReference type="InterPro" id="IPR054189">
    <property type="entry name" value="DUF6894"/>
</dbReference>
<dbReference type="EMBL" id="FNTH01000001">
    <property type="protein sequence ID" value="SED12357.1"/>
    <property type="molecule type" value="Genomic_DNA"/>
</dbReference>
<feature type="domain" description="DUF6894" evidence="1">
    <location>
        <begin position="3"/>
        <end position="72"/>
    </location>
</feature>
<dbReference type="OrthoDB" id="7863142at2"/>